<proteinExistence type="inferred from homology"/>
<dbReference type="Gene3D" id="3.20.20.80">
    <property type="entry name" value="Glycosidases"/>
    <property type="match status" value="1"/>
</dbReference>
<dbReference type="InterPro" id="IPR054746">
    <property type="entry name" value="GLMA-like_second"/>
</dbReference>
<dbReference type="RefSeq" id="WP_126018303.1">
    <property type="nucleotide sequence ID" value="NZ_CP034437.1"/>
</dbReference>
<dbReference type="InterPro" id="IPR017853">
    <property type="entry name" value="GH"/>
</dbReference>
<evidence type="ECO:0000256" key="1">
    <source>
        <dbReference type="ARBA" id="ARBA00009809"/>
    </source>
</evidence>
<dbReference type="Pfam" id="PF01301">
    <property type="entry name" value="Glyco_hydro_35"/>
    <property type="match status" value="1"/>
</dbReference>
<dbReference type="Pfam" id="PF22369">
    <property type="entry name" value="GLMA_2nd"/>
    <property type="match status" value="1"/>
</dbReference>
<dbReference type="GO" id="GO:0004553">
    <property type="term" value="F:hydrolase activity, hydrolyzing O-glycosyl compounds"/>
    <property type="evidence" value="ECO:0007669"/>
    <property type="project" value="InterPro"/>
</dbReference>
<feature type="domain" description="Glycoside hydrolase 35 catalytic" evidence="3">
    <location>
        <begin position="8"/>
        <end position="199"/>
    </location>
</feature>
<evidence type="ECO:0000256" key="2">
    <source>
        <dbReference type="RuleBase" id="RU003679"/>
    </source>
</evidence>
<dbReference type="KEGG" id="palb:EJC50_24655"/>
<dbReference type="SUPFAM" id="SSF52317">
    <property type="entry name" value="Class I glutamine amidotransferase-like"/>
    <property type="match status" value="1"/>
</dbReference>
<evidence type="ECO:0000313" key="6">
    <source>
        <dbReference type="Proteomes" id="UP000272528"/>
    </source>
</evidence>
<feature type="domain" description="GLMA-like second" evidence="4">
    <location>
        <begin position="478"/>
        <end position="579"/>
    </location>
</feature>
<protein>
    <submittedName>
        <fullName evidence="5">Glycosyl hydrolase</fullName>
    </submittedName>
</protein>
<dbReference type="AlphaFoldDB" id="A0A3S9A9S4"/>
<evidence type="ECO:0000259" key="4">
    <source>
        <dbReference type="Pfam" id="PF22369"/>
    </source>
</evidence>
<keyword evidence="5" id="KW-0378">Hydrolase</keyword>
<dbReference type="EMBL" id="CP034437">
    <property type="protein sequence ID" value="AZN42518.1"/>
    <property type="molecule type" value="Genomic_DNA"/>
</dbReference>
<dbReference type="Proteomes" id="UP000272528">
    <property type="component" value="Chromosome"/>
</dbReference>
<dbReference type="InterPro" id="IPR001944">
    <property type="entry name" value="Glycoside_Hdrlase_35"/>
</dbReference>
<dbReference type="Gene3D" id="3.40.50.880">
    <property type="match status" value="1"/>
</dbReference>
<gene>
    <name evidence="5" type="ORF">EJC50_24655</name>
</gene>
<organism evidence="5 6">
    <name type="scientific">Paenibacillus albus</name>
    <dbReference type="NCBI Taxonomy" id="2495582"/>
    <lineage>
        <taxon>Bacteria</taxon>
        <taxon>Bacillati</taxon>
        <taxon>Bacillota</taxon>
        <taxon>Bacilli</taxon>
        <taxon>Bacillales</taxon>
        <taxon>Paenibacillaceae</taxon>
        <taxon>Paenibacillus</taxon>
    </lineage>
</organism>
<evidence type="ECO:0000313" key="5">
    <source>
        <dbReference type="EMBL" id="AZN42518.1"/>
    </source>
</evidence>
<sequence>MVEIREKQIVIDGKPTLIMCGEVHYYRLQRSEWQDRIDKLKDAGCNAVASYVPWLCHEPVEGQFDLDGHSRPELDLAGFIDLCRDNGLYFFVRPGPFIMAEMKNEGIPFWVYEKHPEVIPYGWDGAAATTRTLDYMAPGFLAAARNWYAEVMAVVAPRLHGGSAGGNIIGVQLDNEIGMLSWVSNCPDLTEHVAADFAEWLSRRYEGFVLERRYPFALDDAAVRLGALRSPEESYSAELLHDLGYYMRDRFARYVAVLRGYAEEFGVRDVPFFVNIHGTGGGRGFTYPIGISQLYEAYTQGPGYVSGSDIYFGDLTVMNFQDLYLINGFMDAVHLPDQPLTSLEFECGDGNYGNNFGGRYDVSAADFKTRMCIAQGNRMINYYLLTGGINYRMDQKLGDGNDRVAFTGERHGFAAPISPEGELNYTYPRMKRAIHTMMAVKDKLAVMREERDAVSFAFIPDYYMTEYRYPQSERMADIVRNIEANRSSGGWEIMARSMLLAGYRFGSVDIQNKPLLPSATPVLALPCARYLSADIQRKLADYVTAGGGLLLYGEVPQYDMEGKPCTILSDALGIRVLGTVVNGPHSWPAIVACGWAAGRAEVHTHFAQQLEPGTHEVIMRLYDSEVVCGVDAAVGKGRAIVIAAAYNSCDVQLFRLALERLGAAAGLTHDHKDMGMFTTSTANADGERFLHVLNLDGFDKELHLYEHGEKLLGGQRLHIASKDGVMLPLDMSFGDVRIAYATAEVAEVAEDAIRFRLTQPQDVIAFVTEREIAPSDDYTVGEQDGVKLVRSGKHAKVDDTLVVRFAAAK</sequence>
<dbReference type="GO" id="GO:0005975">
    <property type="term" value="P:carbohydrate metabolic process"/>
    <property type="evidence" value="ECO:0007669"/>
    <property type="project" value="InterPro"/>
</dbReference>
<dbReference type="InterPro" id="IPR029062">
    <property type="entry name" value="Class_I_gatase-like"/>
</dbReference>
<dbReference type="OrthoDB" id="9813184at2"/>
<comment type="similarity">
    <text evidence="1 2">Belongs to the glycosyl hydrolase 35 family.</text>
</comment>
<accession>A0A3S9A9S4</accession>
<keyword evidence="6" id="KW-1185">Reference proteome</keyword>
<reference evidence="6" key="1">
    <citation type="submission" date="2018-12" db="EMBL/GenBank/DDBJ databases">
        <title>Genome sequence of Peanibacillus sp.</title>
        <authorList>
            <person name="Subramani G."/>
            <person name="Srinivasan S."/>
            <person name="Kim M.K."/>
        </authorList>
    </citation>
    <scope>NUCLEOTIDE SEQUENCE [LARGE SCALE GENOMIC DNA]</scope>
    <source>
        <strain evidence="6">18JY67-1</strain>
    </source>
</reference>
<dbReference type="SUPFAM" id="SSF51445">
    <property type="entry name" value="(Trans)glycosidases"/>
    <property type="match status" value="1"/>
</dbReference>
<evidence type="ECO:0000259" key="3">
    <source>
        <dbReference type="Pfam" id="PF01301"/>
    </source>
</evidence>
<name>A0A3S9A9S4_9BACL</name>
<dbReference type="PRINTS" id="PR00742">
    <property type="entry name" value="GLHYDRLASE35"/>
</dbReference>
<dbReference type="InterPro" id="IPR031330">
    <property type="entry name" value="Gly_Hdrlase_35_cat"/>
</dbReference>
<dbReference type="PANTHER" id="PTHR23421">
    <property type="entry name" value="BETA-GALACTOSIDASE RELATED"/>
    <property type="match status" value="1"/>
</dbReference>